<accession>A0ABT0TFI4</accession>
<dbReference type="RefSeq" id="WP_250580855.1">
    <property type="nucleotide sequence ID" value="NZ_JAMLJN010000003.1"/>
</dbReference>
<evidence type="ECO:0000313" key="1">
    <source>
        <dbReference type="EMBL" id="MCL9769745.1"/>
    </source>
</evidence>
<evidence type="ECO:0008006" key="3">
    <source>
        <dbReference type="Google" id="ProtNLM"/>
    </source>
</evidence>
<reference evidence="1 2" key="1">
    <citation type="submission" date="2022-05" db="EMBL/GenBank/DDBJ databases">
        <title>Flavobacterium sp., isolated from activated sludge.</title>
        <authorList>
            <person name="Ran Q."/>
        </authorList>
    </citation>
    <scope>NUCLEOTIDE SEQUENCE [LARGE SCALE GENOMIC DNA]</scope>
    <source>
        <strain evidence="1 2">HXWNR69</strain>
    </source>
</reference>
<name>A0ABT0TFI4_9FLAO</name>
<dbReference type="Proteomes" id="UP001203342">
    <property type="component" value="Unassembled WGS sequence"/>
</dbReference>
<protein>
    <recommendedName>
        <fullName evidence="3">DUF1574 domain-containing protein</fullName>
    </recommendedName>
</protein>
<keyword evidence="2" id="KW-1185">Reference proteome</keyword>
<evidence type="ECO:0000313" key="2">
    <source>
        <dbReference type="Proteomes" id="UP001203342"/>
    </source>
</evidence>
<sequence>MKPFLIFIGKILLVLLLSAFSFDLVYTHVYETSSPRTKFQYFRTFKKDTLDYIFLGSSRVENSLVISEIEKQTGKSALNLGFQAAKMEDIYTLLQLIKAYEIHTETIFIQVDYIFNIQEGYSNVLQYEVMPYVRDNSVTKSYLNHHFEHPSLLYYFPFYRFSDYDSKIGFREFVLNVLGKQTTIQKEKGFVGLDGQLDHCDYELPSSVNEQNVYFNQIQDFAKKNDMNIVYYFSPMSLSIKNKDYVAKLQGKIPKLHDFSSVVKDDLLFQDCTHLNRKGATFFTQYFIDTLLTD</sequence>
<dbReference type="EMBL" id="JAMLJN010000003">
    <property type="protein sequence ID" value="MCL9769745.1"/>
    <property type="molecule type" value="Genomic_DNA"/>
</dbReference>
<gene>
    <name evidence="1" type="ORF">NAT47_04880</name>
</gene>
<proteinExistence type="predicted"/>
<organism evidence="1 2">
    <name type="scientific">Flavobacterium fragile</name>
    <dbReference type="NCBI Taxonomy" id="2949085"/>
    <lineage>
        <taxon>Bacteria</taxon>
        <taxon>Pseudomonadati</taxon>
        <taxon>Bacteroidota</taxon>
        <taxon>Flavobacteriia</taxon>
        <taxon>Flavobacteriales</taxon>
        <taxon>Flavobacteriaceae</taxon>
        <taxon>Flavobacterium</taxon>
    </lineage>
</organism>
<comment type="caution">
    <text evidence="1">The sequence shown here is derived from an EMBL/GenBank/DDBJ whole genome shotgun (WGS) entry which is preliminary data.</text>
</comment>